<name>F9YBY4_KETVW</name>
<accession>F9YBY4</accession>
<evidence type="ECO:0000313" key="2">
    <source>
        <dbReference type="EMBL" id="AEM42886.1"/>
    </source>
</evidence>
<reference evidence="2 3" key="1">
    <citation type="journal article" date="2011" name="J. Bacteriol.">
        <title>Complete genome sequence of the industrial strain Ketogulonicigenium vulgare WSH-001.</title>
        <authorList>
            <person name="Liu L."/>
            <person name="Li Y."/>
            <person name="Zhang J."/>
            <person name="Zhou Z."/>
            <person name="Liu J."/>
            <person name="Li X."/>
            <person name="Zhou J."/>
            <person name="Du G."/>
            <person name="Wang L."/>
            <person name="Chen J."/>
        </authorList>
    </citation>
    <scope>NUCLEOTIDE SEQUENCE [LARGE SCALE GENOMIC DNA]</scope>
    <source>
        <strain evidence="2 3">WSH-001</strain>
        <plasmid evidence="3">pKVU_200</plasmid>
    </source>
</reference>
<evidence type="ECO:0000256" key="1">
    <source>
        <dbReference type="SAM" id="MobiDB-lite"/>
    </source>
</evidence>
<dbReference type="KEGG" id="kvl:KVU_PB0208"/>
<dbReference type="HOGENOM" id="CLU_1903889_0_0_5"/>
<proteinExistence type="predicted"/>
<organism evidence="2 3">
    <name type="scientific">Ketogulonicigenium vulgare (strain WSH-001)</name>
    <dbReference type="NCBI Taxonomy" id="759362"/>
    <lineage>
        <taxon>Bacteria</taxon>
        <taxon>Pseudomonadati</taxon>
        <taxon>Pseudomonadota</taxon>
        <taxon>Alphaproteobacteria</taxon>
        <taxon>Rhodobacterales</taxon>
        <taxon>Roseobacteraceae</taxon>
        <taxon>Ketogulonicigenium</taxon>
    </lineage>
</organism>
<dbReference type="EMBL" id="CP002020">
    <property type="protein sequence ID" value="AEM42886.1"/>
    <property type="molecule type" value="Genomic_DNA"/>
</dbReference>
<dbReference type="AlphaFoldDB" id="F9YBY4"/>
<gene>
    <name evidence="2" type="ordered locus">KVU_PB0208</name>
</gene>
<keyword evidence="2" id="KW-0614">Plasmid</keyword>
<dbReference type="Proteomes" id="UP000000692">
    <property type="component" value="Plasmid 2"/>
</dbReference>
<feature type="compositionally biased region" description="Basic and acidic residues" evidence="1">
    <location>
        <begin position="97"/>
        <end position="115"/>
    </location>
</feature>
<geneLocation type="plasmid" evidence="3">
    <name>pKVU_200</name>
</geneLocation>
<evidence type="ECO:0000313" key="3">
    <source>
        <dbReference type="Proteomes" id="UP000000692"/>
    </source>
</evidence>
<sequence length="133" mass="15389">MAVTGIVIHHRQIHWRAGGVKTVNQRMDQLDRRPRAAKAANHHHRTAFDPCHRSGQIRNLLIHHDPPHLPPSIAKRPPLRQSICALYVICSLYAQDHHARHDGQPRQRTNRDRGLQRRSPPPLDHRGRSPHRP</sequence>
<keyword evidence="3" id="KW-1185">Reference proteome</keyword>
<feature type="region of interest" description="Disordered" evidence="1">
    <location>
        <begin position="97"/>
        <end position="133"/>
    </location>
</feature>
<protein>
    <submittedName>
        <fullName evidence="2">Uncharacterized protein</fullName>
    </submittedName>
</protein>